<accession>F2N7E9</accession>
<dbReference type="eggNOG" id="COG4416">
    <property type="taxonomic scope" value="Bacteria"/>
</dbReference>
<feature type="compositionally biased region" description="Low complexity" evidence="1">
    <location>
        <begin position="87"/>
        <end position="97"/>
    </location>
</feature>
<dbReference type="Proteomes" id="UP000006851">
    <property type="component" value="Chromosome"/>
</dbReference>
<dbReference type="AlphaFoldDB" id="F2N7E9"/>
<dbReference type="KEGG" id="cgo:Corgl_0651"/>
<evidence type="ECO:0000259" key="3">
    <source>
        <dbReference type="Pfam" id="PF23548"/>
    </source>
</evidence>
<evidence type="ECO:0000313" key="4">
    <source>
        <dbReference type="EMBL" id="AEB06765.1"/>
    </source>
</evidence>
<dbReference type="EMBL" id="CP002628">
    <property type="protein sequence ID" value="AEB06765.1"/>
    <property type="molecule type" value="Genomic_DNA"/>
</dbReference>
<dbReference type="STRING" id="700015.Corgl_0651"/>
<dbReference type="RefSeq" id="WP_013708508.1">
    <property type="nucleotide sequence ID" value="NC_015389.1"/>
</dbReference>
<keyword evidence="2" id="KW-0472">Membrane</keyword>
<name>F2N7E9_CORGP</name>
<gene>
    <name evidence="4" type="ordered locus">Corgl_0651</name>
</gene>
<organism evidence="4 5">
    <name type="scientific">Coriobacterium glomerans (strain ATCC 49209 / DSM 20642 / JCM 10262 / PW2)</name>
    <dbReference type="NCBI Taxonomy" id="700015"/>
    <lineage>
        <taxon>Bacteria</taxon>
        <taxon>Bacillati</taxon>
        <taxon>Actinomycetota</taxon>
        <taxon>Coriobacteriia</taxon>
        <taxon>Coriobacteriales</taxon>
        <taxon>Coriobacteriaceae</taxon>
        <taxon>Coriobacterium</taxon>
    </lineage>
</organism>
<feature type="region of interest" description="Disordered" evidence="1">
    <location>
        <begin position="80"/>
        <end position="112"/>
    </location>
</feature>
<keyword evidence="2" id="KW-1133">Transmembrane helix</keyword>
<feature type="transmembrane region" description="Helical" evidence="2">
    <location>
        <begin position="20"/>
        <end position="50"/>
    </location>
</feature>
<feature type="domain" description="FORGETTER1 second zinc ribbon" evidence="3">
    <location>
        <begin position="127"/>
        <end position="153"/>
    </location>
</feature>
<dbReference type="OrthoDB" id="3174166at2"/>
<dbReference type="Pfam" id="PF23548">
    <property type="entry name" value="Zn_ribbon_FGT1_2"/>
    <property type="match status" value="1"/>
</dbReference>
<protein>
    <recommendedName>
        <fullName evidence="3">FORGETTER1 second zinc ribbon domain-containing protein</fullName>
    </recommendedName>
</protein>
<sequence>MQDFMKGRYGMDDLSCALGVAGIFLTAVTSIFAWRVTSLAALVLVLVALMRSMSRDLTGRRAENEAFRALLARIPGIRGNTARSADRGTGSAGSSRTSGDRRRGNFDRAKRTAGKMWVNRKTTKYFRCKTCGAMMSVPRGKGRIRVTCPRCRTTVEKKS</sequence>
<evidence type="ECO:0000256" key="2">
    <source>
        <dbReference type="SAM" id="Phobius"/>
    </source>
</evidence>
<proteinExistence type="predicted"/>
<dbReference type="InterPro" id="IPR057025">
    <property type="entry name" value="Znr_FGT1_2"/>
</dbReference>
<dbReference type="HOGENOM" id="CLU_133627_0_0_11"/>
<evidence type="ECO:0000313" key="5">
    <source>
        <dbReference type="Proteomes" id="UP000006851"/>
    </source>
</evidence>
<keyword evidence="2" id="KW-0812">Transmembrane</keyword>
<reference evidence="5" key="1">
    <citation type="journal article" date="2013" name="Stand. Genomic Sci.">
        <title>Complete genome sequence of Coriobacterium glomerans type strain (PW2(T)) from the midgut of Pyrrhocoris apterus L. (red soldier bug).</title>
        <authorList>
            <person name="Stackebrandt E."/>
            <person name="Zeytun A."/>
            <person name="Lapidus A."/>
            <person name="Nolan M."/>
            <person name="Lucas S."/>
            <person name="Hammon N."/>
            <person name="Deshpande S."/>
            <person name="Cheng J.F."/>
            <person name="Tapia R."/>
            <person name="Goodwin L.A."/>
            <person name="Pitluck S."/>
            <person name="Liolios K."/>
            <person name="Pagani I."/>
            <person name="Ivanova N."/>
            <person name="Mavromatis K."/>
            <person name="Mikhailova N."/>
            <person name="Huntemann M."/>
            <person name="Pati A."/>
            <person name="Chen A."/>
            <person name="Palaniappan K."/>
            <person name="Chang Y.J."/>
            <person name="Land M."/>
            <person name="Hauser L."/>
            <person name="Rohde M."/>
            <person name="Pukall R."/>
            <person name="Goker M."/>
            <person name="Detter J.C."/>
            <person name="Woyke T."/>
            <person name="Bristow J."/>
            <person name="Eisen J.A."/>
            <person name="Markowitz V."/>
            <person name="Hugenholtz P."/>
            <person name="Kyrpides N.C."/>
            <person name="Klenk H.P."/>
        </authorList>
    </citation>
    <scope>NUCLEOTIDE SEQUENCE</scope>
    <source>
        <strain evidence="5">ATCC 49209 / DSM 20642 / JCM 10262 / PW2</strain>
    </source>
</reference>
<keyword evidence="5" id="KW-1185">Reference proteome</keyword>
<evidence type="ECO:0000256" key="1">
    <source>
        <dbReference type="SAM" id="MobiDB-lite"/>
    </source>
</evidence>
<feature type="compositionally biased region" description="Basic and acidic residues" evidence="1">
    <location>
        <begin position="98"/>
        <end position="110"/>
    </location>
</feature>